<dbReference type="Proteomes" id="UP001243717">
    <property type="component" value="Unassembled WGS sequence"/>
</dbReference>
<reference evidence="2 3" key="1">
    <citation type="submission" date="2023-04" db="EMBL/GenBank/DDBJ databases">
        <title>A novel bacteria isolated from coastal sediment.</title>
        <authorList>
            <person name="Liu X.-J."/>
            <person name="Du Z.-J."/>
        </authorList>
    </citation>
    <scope>NUCLEOTIDE SEQUENCE [LARGE SCALE GENOMIC DNA]</scope>
    <source>
        <strain evidence="2 3">SDUM461004</strain>
    </source>
</reference>
<organism evidence="2 3">
    <name type="scientific">Thalassobacterium sedimentorum</name>
    <dbReference type="NCBI Taxonomy" id="3041258"/>
    <lineage>
        <taxon>Bacteria</taxon>
        <taxon>Pseudomonadati</taxon>
        <taxon>Verrucomicrobiota</taxon>
        <taxon>Opitutia</taxon>
        <taxon>Puniceicoccales</taxon>
        <taxon>Coraliomargaritaceae</taxon>
        <taxon>Thalassobacterium</taxon>
    </lineage>
</organism>
<evidence type="ECO:0000256" key="1">
    <source>
        <dbReference type="SAM" id="SignalP"/>
    </source>
</evidence>
<dbReference type="EMBL" id="JARXIC010000029">
    <property type="protein sequence ID" value="MDQ8195666.1"/>
    <property type="molecule type" value="Genomic_DNA"/>
</dbReference>
<feature type="chain" id="PRO_5046708332" description="DUF4138 domain-containing protein" evidence="1">
    <location>
        <begin position="21"/>
        <end position="297"/>
    </location>
</feature>
<comment type="caution">
    <text evidence="2">The sequence shown here is derived from an EMBL/GenBank/DDBJ whole genome shotgun (WGS) entry which is preliminary data.</text>
</comment>
<evidence type="ECO:0000313" key="2">
    <source>
        <dbReference type="EMBL" id="MDQ8195666.1"/>
    </source>
</evidence>
<dbReference type="RefSeq" id="WP_308986115.1">
    <property type="nucleotide sequence ID" value="NZ_JARXIC010000029.1"/>
</dbReference>
<sequence>MIRRTHLCIVLLLIATQLLSANEDRYNTEVIKEYALDANTVYNIPIGNTPTTVTFPGPLVSIDGANISNNPSNKAPVLLSYVDGHYYFSVRAVLPKAQAAVNVVHNGQTYVFNFYHKEDSIPYRTVRLLGADAETSYGSSRPRWGHEIHKISPTALLSLLDRSKSHYLINEAYPGKLDGVEHRMPDNMVTEYKDFTASVDEIFRFNKYDTLVFKINLHSTSKDPIYYQPQSVAIRIGQNLYFPSIADASGIIPPDSGSVAYIAITGKPNGERADLSIKNQFQVIVSKVSDPAKLVIP</sequence>
<gene>
    <name evidence="2" type="ORF">QEH59_14625</name>
</gene>
<proteinExistence type="predicted"/>
<keyword evidence="1" id="KW-0732">Signal</keyword>
<evidence type="ECO:0008006" key="4">
    <source>
        <dbReference type="Google" id="ProtNLM"/>
    </source>
</evidence>
<accession>A0ABU1APJ1</accession>
<feature type="signal peptide" evidence="1">
    <location>
        <begin position="1"/>
        <end position="20"/>
    </location>
</feature>
<protein>
    <recommendedName>
        <fullName evidence="4">DUF4138 domain-containing protein</fullName>
    </recommendedName>
</protein>
<evidence type="ECO:0000313" key="3">
    <source>
        <dbReference type="Proteomes" id="UP001243717"/>
    </source>
</evidence>
<name>A0ABU1APJ1_9BACT</name>
<keyword evidence="3" id="KW-1185">Reference proteome</keyword>